<keyword evidence="6 10" id="KW-1133">Transmembrane helix</keyword>
<dbReference type="GO" id="GO:0090529">
    <property type="term" value="P:cell septum assembly"/>
    <property type="evidence" value="ECO:0007669"/>
    <property type="project" value="InterPro"/>
</dbReference>
<dbReference type="InterPro" id="IPR013685">
    <property type="entry name" value="POTRA_FtsQ_type"/>
</dbReference>
<proteinExistence type="predicted"/>
<dbReference type="Pfam" id="PF08478">
    <property type="entry name" value="POTRA_1"/>
    <property type="match status" value="1"/>
</dbReference>
<keyword evidence="2" id="KW-1003">Cell membrane</keyword>
<evidence type="ECO:0000256" key="5">
    <source>
        <dbReference type="ARBA" id="ARBA00022692"/>
    </source>
</evidence>
<dbReference type="InterPro" id="IPR034746">
    <property type="entry name" value="POTRA"/>
</dbReference>
<dbReference type="InterPro" id="IPR026579">
    <property type="entry name" value="FtsQ"/>
</dbReference>
<evidence type="ECO:0000256" key="3">
    <source>
        <dbReference type="ARBA" id="ARBA00022519"/>
    </source>
</evidence>
<keyword evidence="7 10" id="KW-0472">Membrane</keyword>
<comment type="subcellular location">
    <subcellularLocation>
        <location evidence="1">Membrane</location>
    </subcellularLocation>
</comment>
<dbReference type="PANTHER" id="PTHR35851:SF1">
    <property type="entry name" value="CELL DIVISION PROTEIN FTSQ"/>
    <property type="match status" value="1"/>
</dbReference>
<feature type="transmembrane region" description="Helical" evidence="10">
    <location>
        <begin position="26"/>
        <end position="44"/>
    </location>
</feature>
<evidence type="ECO:0000256" key="4">
    <source>
        <dbReference type="ARBA" id="ARBA00022618"/>
    </source>
</evidence>
<dbReference type="PROSITE" id="PS51779">
    <property type="entry name" value="POTRA"/>
    <property type="match status" value="1"/>
</dbReference>
<protein>
    <submittedName>
        <fullName evidence="12">FtsQ-type POTRA domain-containing protein</fullName>
    </submittedName>
</protein>
<dbReference type="Proteomes" id="UP000696931">
    <property type="component" value="Unassembled WGS sequence"/>
</dbReference>
<evidence type="ECO:0000256" key="2">
    <source>
        <dbReference type="ARBA" id="ARBA00022475"/>
    </source>
</evidence>
<feature type="region of interest" description="Disordered" evidence="9">
    <location>
        <begin position="1"/>
        <end position="21"/>
    </location>
</feature>
<evidence type="ECO:0000256" key="6">
    <source>
        <dbReference type="ARBA" id="ARBA00022989"/>
    </source>
</evidence>
<feature type="compositionally biased region" description="Basic and acidic residues" evidence="9">
    <location>
        <begin position="10"/>
        <end position="21"/>
    </location>
</feature>
<keyword evidence="4" id="KW-0132">Cell division</keyword>
<accession>A0A933SIA3</accession>
<keyword evidence="3" id="KW-0997">Cell inner membrane</keyword>
<evidence type="ECO:0000256" key="8">
    <source>
        <dbReference type="ARBA" id="ARBA00023306"/>
    </source>
</evidence>
<dbReference type="InterPro" id="IPR005548">
    <property type="entry name" value="Cell_div_FtsQ/DivIB_C"/>
</dbReference>
<evidence type="ECO:0000256" key="1">
    <source>
        <dbReference type="ARBA" id="ARBA00004370"/>
    </source>
</evidence>
<keyword evidence="5 10" id="KW-0812">Transmembrane</keyword>
<evidence type="ECO:0000313" key="12">
    <source>
        <dbReference type="EMBL" id="MBI5170828.1"/>
    </source>
</evidence>
<dbReference type="GO" id="GO:0016020">
    <property type="term" value="C:membrane"/>
    <property type="evidence" value="ECO:0007669"/>
    <property type="project" value="UniProtKB-SubCell"/>
</dbReference>
<comment type="caution">
    <text evidence="12">The sequence shown here is derived from an EMBL/GenBank/DDBJ whole genome shotgun (WGS) entry which is preliminary data.</text>
</comment>
<dbReference type="EMBL" id="JACRIW010000110">
    <property type="protein sequence ID" value="MBI5170828.1"/>
    <property type="molecule type" value="Genomic_DNA"/>
</dbReference>
<evidence type="ECO:0000256" key="9">
    <source>
        <dbReference type="SAM" id="MobiDB-lite"/>
    </source>
</evidence>
<evidence type="ECO:0000256" key="7">
    <source>
        <dbReference type="ARBA" id="ARBA00023136"/>
    </source>
</evidence>
<sequence>MSHYQGRALSRPERRGREGGGRLRQAVRVAVLMLAIGGIAMLPWKELRRRHAIVTDVRVKGVRYLDAARVRRAAAVVEGQDLLSLDLAAVRRRVQADPRVAKADVRHHGLRGIEIEVRERIPALVVTAGEPIEVDSTGVLLEPLQRGVVADVPLLTGVHASDLEPGTRIRSDEMKRGLAWAAVLSDNALRLSGQVSELDVSESRTTRLVLMNGIRVVGPAWPVSLRQLSGLRATLLDLQRKGMMPGEVDVRIPNQVIVRDTQPTELVSVDQPHSI</sequence>
<dbReference type="AlphaFoldDB" id="A0A933SIA3"/>
<gene>
    <name evidence="12" type="ORF">HZA61_15165</name>
</gene>
<feature type="domain" description="POTRA" evidence="11">
    <location>
        <begin position="52"/>
        <end position="120"/>
    </location>
</feature>
<dbReference type="Gene3D" id="3.10.20.310">
    <property type="entry name" value="membrane protein fhac"/>
    <property type="match status" value="1"/>
</dbReference>
<dbReference type="Pfam" id="PF03799">
    <property type="entry name" value="FtsQ_DivIB_C"/>
    <property type="match status" value="1"/>
</dbReference>
<name>A0A933SIA3_UNCEI</name>
<keyword evidence="8" id="KW-0131">Cell cycle</keyword>
<reference evidence="12" key="1">
    <citation type="submission" date="2020-07" db="EMBL/GenBank/DDBJ databases">
        <title>Huge and variable diversity of episymbiotic CPR bacteria and DPANN archaea in groundwater ecosystems.</title>
        <authorList>
            <person name="He C.Y."/>
            <person name="Keren R."/>
            <person name="Whittaker M."/>
            <person name="Farag I.F."/>
            <person name="Doudna J."/>
            <person name="Cate J.H.D."/>
            <person name="Banfield J.F."/>
        </authorList>
    </citation>
    <scope>NUCLEOTIDE SEQUENCE</scope>
    <source>
        <strain evidence="12">NC_groundwater_1813_Pr3_B-0.1um_71_17</strain>
    </source>
</reference>
<evidence type="ECO:0000259" key="11">
    <source>
        <dbReference type="PROSITE" id="PS51779"/>
    </source>
</evidence>
<organism evidence="12 13">
    <name type="scientific">Eiseniibacteriota bacterium</name>
    <dbReference type="NCBI Taxonomy" id="2212470"/>
    <lineage>
        <taxon>Bacteria</taxon>
        <taxon>Candidatus Eiseniibacteriota</taxon>
    </lineage>
</organism>
<evidence type="ECO:0000313" key="13">
    <source>
        <dbReference type="Proteomes" id="UP000696931"/>
    </source>
</evidence>
<evidence type="ECO:0000256" key="10">
    <source>
        <dbReference type="SAM" id="Phobius"/>
    </source>
</evidence>
<dbReference type="PANTHER" id="PTHR35851">
    <property type="entry name" value="CELL DIVISION PROTEIN FTSQ"/>
    <property type="match status" value="1"/>
</dbReference>